<sequence length="99" mass="11305">MFPVSNAVRLRLFRGAPIKTRHRSEQQIITAAAAVAAAHNNTDNASDHFANYLVKKQLLKMLSRTERKTARGEKFERAPKYMSLDCWSQDRLSDGSREK</sequence>
<name>A0A2S2QDY3_9HEMI</name>
<reference evidence="1" key="1">
    <citation type="submission" date="2018-04" db="EMBL/GenBank/DDBJ databases">
        <title>Transcriptome assembly of Sipha flava.</title>
        <authorList>
            <person name="Scully E.D."/>
            <person name="Geib S.M."/>
            <person name="Palmer N.A."/>
            <person name="Koch K."/>
            <person name="Bradshaw J."/>
            <person name="Heng-Moss T."/>
            <person name="Sarath G."/>
        </authorList>
    </citation>
    <scope>NUCLEOTIDE SEQUENCE</scope>
</reference>
<dbReference type="AlphaFoldDB" id="A0A2S2QDY3"/>
<dbReference type="EMBL" id="GGMS01006745">
    <property type="protein sequence ID" value="MBY75948.1"/>
    <property type="molecule type" value="Transcribed_RNA"/>
</dbReference>
<protein>
    <submittedName>
        <fullName evidence="1">Uncharacterized protein</fullName>
    </submittedName>
</protein>
<proteinExistence type="predicted"/>
<evidence type="ECO:0000313" key="1">
    <source>
        <dbReference type="EMBL" id="MBY75948.1"/>
    </source>
</evidence>
<gene>
    <name evidence="1" type="ORF">g.34624</name>
</gene>
<accession>A0A2S2QDY3</accession>
<organism evidence="1">
    <name type="scientific">Sipha flava</name>
    <name type="common">yellow sugarcane aphid</name>
    <dbReference type="NCBI Taxonomy" id="143950"/>
    <lineage>
        <taxon>Eukaryota</taxon>
        <taxon>Metazoa</taxon>
        <taxon>Ecdysozoa</taxon>
        <taxon>Arthropoda</taxon>
        <taxon>Hexapoda</taxon>
        <taxon>Insecta</taxon>
        <taxon>Pterygota</taxon>
        <taxon>Neoptera</taxon>
        <taxon>Paraneoptera</taxon>
        <taxon>Hemiptera</taxon>
        <taxon>Sternorrhyncha</taxon>
        <taxon>Aphidomorpha</taxon>
        <taxon>Aphidoidea</taxon>
        <taxon>Aphididae</taxon>
        <taxon>Sipha</taxon>
    </lineage>
</organism>